<dbReference type="InterPro" id="IPR018466">
    <property type="entry name" value="Kre9/Knh1-like_N"/>
</dbReference>
<reference evidence="5" key="1">
    <citation type="submission" date="2020-12" db="EMBL/GenBank/DDBJ databases">
        <title>Metabolic potential, ecology and presence of endohyphal bacteria is reflected in genomic diversity of Mucoromycotina.</title>
        <authorList>
            <person name="Muszewska A."/>
            <person name="Okrasinska A."/>
            <person name="Steczkiewicz K."/>
            <person name="Drgas O."/>
            <person name="Orlowska M."/>
            <person name="Perlinska-Lenart U."/>
            <person name="Aleksandrzak-Piekarczyk T."/>
            <person name="Szatraj K."/>
            <person name="Zielenkiewicz U."/>
            <person name="Pilsyk S."/>
            <person name="Malc E."/>
            <person name="Mieczkowski P."/>
            <person name="Kruszewska J.S."/>
            <person name="Biernat P."/>
            <person name="Pawlowska J."/>
        </authorList>
    </citation>
    <scope>NUCLEOTIDE SEQUENCE</scope>
    <source>
        <strain evidence="5">WA0000067209</strain>
    </source>
</reference>
<evidence type="ECO:0000256" key="1">
    <source>
        <dbReference type="ARBA" id="ARBA00022729"/>
    </source>
</evidence>
<keyword evidence="6" id="KW-1185">Reference proteome</keyword>
<dbReference type="PANTHER" id="PTHR40633:SF1">
    <property type="entry name" value="GPI ANCHORED SERINE-THREONINE RICH PROTEIN (AFU_ORTHOLOGUE AFUA_1G03630)"/>
    <property type="match status" value="1"/>
</dbReference>
<feature type="compositionally biased region" description="Low complexity" evidence="2">
    <location>
        <begin position="163"/>
        <end position="180"/>
    </location>
</feature>
<keyword evidence="1 3" id="KW-0732">Signal</keyword>
<sequence length="205" mass="19777">MQILSFAILAAAASIVNAQAAAPVAPVSITSPLTGTVYTAGKQAIISWVSPNTDSIPQIVLAQGASTALQPVTTIATNVSTASGGYTWDIPANLPPATNYAFELGNSPNIAFTGLFEIKGPNGETGTNSSASALPGAAATPAASGAPATASKPAGSSGGSGSSGSSNAASGSSQASTSTSTKSDASKLAASGMVVAFGVASYLFF</sequence>
<dbReference type="Pfam" id="PF10342">
    <property type="entry name" value="Kre9_KNH"/>
    <property type="match status" value="1"/>
</dbReference>
<protein>
    <recommendedName>
        <fullName evidence="4">Yeast cell wall synthesis Kre9/Knh1-like N-terminal domain-containing protein</fullName>
    </recommendedName>
</protein>
<dbReference type="PANTHER" id="PTHR40633">
    <property type="entry name" value="MATRIX PROTEIN, PUTATIVE (AFU_ORTHOLOGUE AFUA_8G05410)-RELATED"/>
    <property type="match status" value="1"/>
</dbReference>
<dbReference type="EMBL" id="JAEPQZ010000014">
    <property type="protein sequence ID" value="KAG2173709.1"/>
    <property type="molecule type" value="Genomic_DNA"/>
</dbReference>
<dbReference type="AlphaFoldDB" id="A0A8H7UBP8"/>
<name>A0A8H7UBP8_MORIS</name>
<comment type="caution">
    <text evidence="5">The sequence shown here is derived from an EMBL/GenBank/DDBJ whole genome shotgun (WGS) entry which is preliminary data.</text>
</comment>
<gene>
    <name evidence="5" type="ORF">INT43_005129</name>
</gene>
<dbReference type="OrthoDB" id="2260257at2759"/>
<evidence type="ECO:0000259" key="4">
    <source>
        <dbReference type="Pfam" id="PF10342"/>
    </source>
</evidence>
<feature type="domain" description="Yeast cell wall synthesis Kre9/Knh1-like N-terminal" evidence="4">
    <location>
        <begin position="31"/>
        <end position="118"/>
    </location>
</feature>
<feature type="region of interest" description="Disordered" evidence="2">
    <location>
        <begin position="123"/>
        <end position="180"/>
    </location>
</feature>
<feature type="signal peptide" evidence="3">
    <location>
        <begin position="1"/>
        <end position="18"/>
    </location>
</feature>
<evidence type="ECO:0000313" key="5">
    <source>
        <dbReference type="EMBL" id="KAG2173709.1"/>
    </source>
</evidence>
<feature type="compositionally biased region" description="Low complexity" evidence="2">
    <location>
        <begin position="129"/>
        <end position="155"/>
    </location>
</feature>
<organism evidence="5 6">
    <name type="scientific">Mortierella isabellina</name>
    <name type="common">Filamentous fungus</name>
    <name type="synonym">Umbelopsis isabellina</name>
    <dbReference type="NCBI Taxonomy" id="91625"/>
    <lineage>
        <taxon>Eukaryota</taxon>
        <taxon>Fungi</taxon>
        <taxon>Fungi incertae sedis</taxon>
        <taxon>Mucoromycota</taxon>
        <taxon>Mucoromycotina</taxon>
        <taxon>Umbelopsidomycetes</taxon>
        <taxon>Umbelopsidales</taxon>
        <taxon>Umbelopsidaceae</taxon>
        <taxon>Umbelopsis</taxon>
    </lineage>
</organism>
<proteinExistence type="predicted"/>
<evidence type="ECO:0000256" key="2">
    <source>
        <dbReference type="SAM" id="MobiDB-lite"/>
    </source>
</evidence>
<evidence type="ECO:0000313" key="6">
    <source>
        <dbReference type="Proteomes" id="UP000654370"/>
    </source>
</evidence>
<evidence type="ECO:0000256" key="3">
    <source>
        <dbReference type="SAM" id="SignalP"/>
    </source>
</evidence>
<accession>A0A8H7UBP8</accession>
<dbReference type="InterPro" id="IPR052982">
    <property type="entry name" value="SRP1/TIP1-like"/>
</dbReference>
<dbReference type="Proteomes" id="UP000654370">
    <property type="component" value="Unassembled WGS sequence"/>
</dbReference>
<feature type="chain" id="PRO_5034016822" description="Yeast cell wall synthesis Kre9/Knh1-like N-terminal domain-containing protein" evidence="3">
    <location>
        <begin position="19"/>
        <end position="205"/>
    </location>
</feature>